<name>A0A1Y1ZV49_9PLEO</name>
<comment type="caution">
    <text evidence="2">The sequence shown here is derived from an EMBL/GenBank/DDBJ whole genome shotgun (WGS) entry which is preliminary data.</text>
</comment>
<dbReference type="InterPro" id="IPR024054">
    <property type="entry name" value="TIF2_asu_middle_sf"/>
</dbReference>
<dbReference type="Gene3D" id="1.10.150.190">
    <property type="entry name" value="Translation initiation factor 2, subunit 1, domain 2"/>
    <property type="match status" value="1"/>
</dbReference>
<evidence type="ECO:0000313" key="2">
    <source>
        <dbReference type="EMBL" id="ORY13937.1"/>
    </source>
</evidence>
<dbReference type="PANTHER" id="PTHR10602:SF0">
    <property type="entry name" value="EUKARYOTIC TRANSLATION INITIATION FACTOR 2 SUBUNIT 1"/>
    <property type="match status" value="1"/>
</dbReference>
<sequence length="103" mass="12151">MFMGMGRQDVELAEATIDQILCLVPAVARAHGKGQLESARQEETFKRRVSPEDIVKWEERYNRSEIVHSIMRHVAKRTSRPAEELYQAIERWDKVRHRTDYVL</sequence>
<dbReference type="GO" id="GO:0003723">
    <property type="term" value="F:RNA binding"/>
    <property type="evidence" value="ECO:0007669"/>
    <property type="project" value="InterPro"/>
</dbReference>
<evidence type="ECO:0000256" key="1">
    <source>
        <dbReference type="ARBA" id="ARBA00022917"/>
    </source>
</evidence>
<accession>A0A1Y1ZV49</accession>
<dbReference type="EMBL" id="MCFA01000037">
    <property type="protein sequence ID" value="ORY13937.1"/>
    <property type="molecule type" value="Genomic_DNA"/>
</dbReference>
<dbReference type="InterPro" id="IPR011488">
    <property type="entry name" value="TIF_2_asu"/>
</dbReference>
<dbReference type="Proteomes" id="UP000193144">
    <property type="component" value="Unassembled WGS sequence"/>
</dbReference>
<proteinExistence type="predicted"/>
<evidence type="ECO:0000313" key="3">
    <source>
        <dbReference type="Proteomes" id="UP000193144"/>
    </source>
</evidence>
<dbReference type="OrthoDB" id="1685042at2759"/>
<reference evidence="2 3" key="1">
    <citation type="submission" date="2016-07" db="EMBL/GenBank/DDBJ databases">
        <title>Pervasive Adenine N6-methylation of Active Genes in Fungi.</title>
        <authorList>
            <consortium name="DOE Joint Genome Institute"/>
            <person name="Mondo S.J."/>
            <person name="Dannebaum R.O."/>
            <person name="Kuo R.C."/>
            <person name="Labutti K."/>
            <person name="Haridas S."/>
            <person name="Kuo A."/>
            <person name="Salamov A."/>
            <person name="Ahrendt S.R."/>
            <person name="Lipzen A."/>
            <person name="Sullivan W."/>
            <person name="Andreopoulos W.B."/>
            <person name="Clum A."/>
            <person name="Lindquist E."/>
            <person name="Daum C."/>
            <person name="Ramamoorthy G.K."/>
            <person name="Gryganskyi A."/>
            <person name="Culley D."/>
            <person name="Magnuson J.K."/>
            <person name="James T.Y."/>
            <person name="O'Malley M.A."/>
            <person name="Stajich J.E."/>
            <person name="Spatafora J.W."/>
            <person name="Visel A."/>
            <person name="Grigoriev I.V."/>
        </authorList>
    </citation>
    <scope>NUCLEOTIDE SEQUENCE [LARGE SCALE GENOMIC DNA]</scope>
    <source>
        <strain evidence="2 3">CBS 115471</strain>
    </source>
</reference>
<dbReference type="PANTHER" id="PTHR10602">
    <property type="entry name" value="EUKARYOTIC TRANSLATION INITIATION FACTOR 2 SUBUNIT 1"/>
    <property type="match status" value="1"/>
</dbReference>
<dbReference type="STRING" id="1231657.A0A1Y1ZV49"/>
<dbReference type="GO" id="GO:0043022">
    <property type="term" value="F:ribosome binding"/>
    <property type="evidence" value="ECO:0007669"/>
    <property type="project" value="TreeGrafter"/>
</dbReference>
<organism evidence="2 3">
    <name type="scientific">Clohesyomyces aquaticus</name>
    <dbReference type="NCBI Taxonomy" id="1231657"/>
    <lineage>
        <taxon>Eukaryota</taxon>
        <taxon>Fungi</taxon>
        <taxon>Dikarya</taxon>
        <taxon>Ascomycota</taxon>
        <taxon>Pezizomycotina</taxon>
        <taxon>Dothideomycetes</taxon>
        <taxon>Pleosporomycetidae</taxon>
        <taxon>Pleosporales</taxon>
        <taxon>Lindgomycetaceae</taxon>
        <taxon>Clohesyomyces</taxon>
    </lineage>
</organism>
<dbReference type="SUPFAM" id="SSF116742">
    <property type="entry name" value="eIF2alpha middle domain-like"/>
    <property type="match status" value="1"/>
</dbReference>
<dbReference type="AlphaFoldDB" id="A0A1Y1ZV49"/>
<protein>
    <submittedName>
        <fullName evidence="2">Uncharacterized protein</fullName>
    </submittedName>
</protein>
<keyword evidence="1" id="KW-0648">Protein biosynthesis</keyword>
<dbReference type="GO" id="GO:0005850">
    <property type="term" value="C:eukaryotic translation initiation factor 2 complex"/>
    <property type="evidence" value="ECO:0007669"/>
    <property type="project" value="TreeGrafter"/>
</dbReference>
<keyword evidence="3" id="KW-1185">Reference proteome</keyword>
<dbReference type="GO" id="GO:0003743">
    <property type="term" value="F:translation initiation factor activity"/>
    <property type="evidence" value="ECO:0007669"/>
    <property type="project" value="InterPro"/>
</dbReference>
<dbReference type="GO" id="GO:0033290">
    <property type="term" value="C:eukaryotic 48S preinitiation complex"/>
    <property type="evidence" value="ECO:0007669"/>
    <property type="project" value="TreeGrafter"/>
</dbReference>
<gene>
    <name evidence="2" type="ORF">BCR34DRAFT_599537</name>
</gene>